<dbReference type="SUPFAM" id="SSF50974">
    <property type="entry name" value="Nitrous oxide reductase, N-terminal domain"/>
    <property type="match status" value="1"/>
</dbReference>
<evidence type="ECO:0000256" key="2">
    <source>
        <dbReference type="ARBA" id="ARBA00022526"/>
    </source>
</evidence>
<dbReference type="InterPro" id="IPR050282">
    <property type="entry name" value="Cycloisomerase_2"/>
</dbReference>
<comment type="caution">
    <text evidence="3">The sequence shown here is derived from an EMBL/GenBank/DDBJ whole genome shotgun (WGS) entry which is preliminary data.</text>
</comment>
<accession>A0A0J8GLH1</accession>
<keyword evidence="2" id="KW-0119">Carbohydrate metabolism</keyword>
<dbReference type="InterPro" id="IPR015943">
    <property type="entry name" value="WD40/YVTN_repeat-like_dom_sf"/>
</dbReference>
<dbReference type="OrthoDB" id="6383661at2"/>
<evidence type="ECO:0000256" key="1">
    <source>
        <dbReference type="ARBA" id="ARBA00005564"/>
    </source>
</evidence>
<dbReference type="GO" id="GO:0017057">
    <property type="term" value="F:6-phosphogluconolactonase activity"/>
    <property type="evidence" value="ECO:0007669"/>
    <property type="project" value="TreeGrafter"/>
</dbReference>
<keyword evidence="2" id="KW-0313">Glucose metabolism</keyword>
<dbReference type="EMBL" id="LAZL01000055">
    <property type="protein sequence ID" value="KMT63645.1"/>
    <property type="molecule type" value="Genomic_DNA"/>
</dbReference>
<dbReference type="Proteomes" id="UP000037600">
    <property type="component" value="Unassembled WGS sequence"/>
</dbReference>
<dbReference type="GO" id="GO:0005829">
    <property type="term" value="C:cytosol"/>
    <property type="evidence" value="ECO:0007669"/>
    <property type="project" value="TreeGrafter"/>
</dbReference>
<sequence>IHITPNGDYVYASERNSSSLSAFRVDPETGKLTYIDSFETDTQPRGFSIDPSGQFLISAGQVSNTISVYKIEQNTGRLTSRKTYPVGENPNWVEIINLN</sequence>
<organism evidence="3 4">
    <name type="scientific">Catenovulum maritimum</name>
    <dbReference type="NCBI Taxonomy" id="1513271"/>
    <lineage>
        <taxon>Bacteria</taxon>
        <taxon>Pseudomonadati</taxon>
        <taxon>Pseudomonadota</taxon>
        <taxon>Gammaproteobacteria</taxon>
        <taxon>Alteromonadales</taxon>
        <taxon>Alteromonadaceae</taxon>
        <taxon>Catenovulum</taxon>
    </lineage>
</organism>
<dbReference type="GO" id="GO:0006006">
    <property type="term" value="P:glucose metabolic process"/>
    <property type="evidence" value="ECO:0007669"/>
    <property type="project" value="UniProtKB-KW"/>
</dbReference>
<proteinExistence type="inferred from homology"/>
<dbReference type="STRING" id="1513271.XM47_18635"/>
<gene>
    <name evidence="3" type="ORF">XM47_18635</name>
</gene>
<evidence type="ECO:0000313" key="3">
    <source>
        <dbReference type="EMBL" id="KMT63645.1"/>
    </source>
</evidence>
<dbReference type="RefSeq" id="WP_048695986.1">
    <property type="nucleotide sequence ID" value="NZ_KQ130523.1"/>
</dbReference>
<name>A0A0J8GLH1_9ALTE</name>
<dbReference type="Gene3D" id="2.130.10.10">
    <property type="entry name" value="YVTN repeat-like/Quinoprotein amine dehydrogenase"/>
    <property type="match status" value="1"/>
</dbReference>
<keyword evidence="4" id="KW-1185">Reference proteome</keyword>
<dbReference type="AlphaFoldDB" id="A0A0J8GLH1"/>
<dbReference type="InterPro" id="IPR019405">
    <property type="entry name" value="Lactonase_7-beta_prop"/>
</dbReference>
<dbReference type="PANTHER" id="PTHR30344">
    <property type="entry name" value="6-PHOSPHOGLUCONOLACTONASE-RELATED"/>
    <property type="match status" value="1"/>
</dbReference>
<dbReference type="InterPro" id="IPR011045">
    <property type="entry name" value="N2O_reductase_N"/>
</dbReference>
<comment type="similarity">
    <text evidence="1">Belongs to the cycloisomerase 2 family.</text>
</comment>
<protein>
    <submittedName>
        <fullName evidence="3">6-phosphogluconolactonase</fullName>
    </submittedName>
</protein>
<dbReference type="Pfam" id="PF10282">
    <property type="entry name" value="Lactonase"/>
    <property type="match status" value="1"/>
</dbReference>
<feature type="non-terminal residue" evidence="3">
    <location>
        <position position="1"/>
    </location>
</feature>
<evidence type="ECO:0000313" key="4">
    <source>
        <dbReference type="Proteomes" id="UP000037600"/>
    </source>
</evidence>
<dbReference type="PANTHER" id="PTHR30344:SF1">
    <property type="entry name" value="6-PHOSPHOGLUCONOLACTONASE"/>
    <property type="match status" value="1"/>
</dbReference>
<reference evidence="3 4" key="1">
    <citation type="submission" date="2015-04" db="EMBL/GenBank/DDBJ databases">
        <title>Draft Genome Sequence of the Novel Agar-Digesting Marine Bacterium Q1.</title>
        <authorList>
            <person name="Li Y."/>
            <person name="Li D."/>
            <person name="Chen G."/>
            <person name="Du Z."/>
        </authorList>
    </citation>
    <scope>NUCLEOTIDE SEQUENCE [LARGE SCALE GENOMIC DNA]</scope>
    <source>
        <strain evidence="3 4">Q1</strain>
    </source>
</reference>